<feature type="region of interest" description="Disordered" evidence="1">
    <location>
        <begin position="468"/>
        <end position="487"/>
    </location>
</feature>
<dbReference type="InterPro" id="IPR024845">
    <property type="entry name" value="NHS-like"/>
</dbReference>
<protein>
    <submittedName>
        <fullName evidence="2">NHS actin remodeling regulator</fullName>
    </submittedName>
</protein>
<feature type="compositionally biased region" description="Low complexity" evidence="1">
    <location>
        <begin position="571"/>
        <end position="582"/>
    </location>
</feature>
<feature type="compositionally biased region" description="Polar residues" evidence="1">
    <location>
        <begin position="468"/>
        <end position="484"/>
    </location>
</feature>
<dbReference type="OMA" id="XSGISAK"/>
<organism evidence="2 3">
    <name type="scientific">Cynoglossus semilaevis</name>
    <name type="common">Tongue sole</name>
    <dbReference type="NCBI Taxonomy" id="244447"/>
    <lineage>
        <taxon>Eukaryota</taxon>
        <taxon>Metazoa</taxon>
        <taxon>Chordata</taxon>
        <taxon>Craniata</taxon>
        <taxon>Vertebrata</taxon>
        <taxon>Euteleostomi</taxon>
        <taxon>Actinopterygii</taxon>
        <taxon>Neopterygii</taxon>
        <taxon>Teleostei</taxon>
        <taxon>Neoteleostei</taxon>
        <taxon>Acanthomorphata</taxon>
        <taxon>Carangaria</taxon>
        <taxon>Pleuronectiformes</taxon>
        <taxon>Pleuronectoidei</taxon>
        <taxon>Cynoglossidae</taxon>
        <taxon>Cynoglossinae</taxon>
        <taxon>Cynoglossus</taxon>
    </lineage>
</organism>
<name>A0A3P8VEV5_CYNSE</name>
<feature type="region of interest" description="Disordered" evidence="1">
    <location>
        <begin position="550"/>
        <end position="596"/>
    </location>
</feature>
<dbReference type="PANTHER" id="PTHR23039">
    <property type="entry name" value="NANCE-HORAN SYNDROME PROTEIN"/>
    <property type="match status" value="1"/>
</dbReference>
<evidence type="ECO:0000256" key="1">
    <source>
        <dbReference type="SAM" id="MobiDB-lite"/>
    </source>
</evidence>
<feature type="region of interest" description="Disordered" evidence="1">
    <location>
        <begin position="511"/>
        <end position="534"/>
    </location>
</feature>
<reference evidence="2" key="3">
    <citation type="submission" date="2025-09" db="UniProtKB">
        <authorList>
            <consortium name="Ensembl"/>
        </authorList>
    </citation>
    <scope>IDENTIFICATION</scope>
</reference>
<dbReference type="PANTHER" id="PTHR23039:SF5">
    <property type="entry name" value="ACTIN REMODELING REGULATOR NHS"/>
    <property type="match status" value="1"/>
</dbReference>
<accession>A0A3P8VEV5</accession>
<reference evidence="2" key="2">
    <citation type="submission" date="2025-08" db="UniProtKB">
        <authorList>
            <consortium name="Ensembl"/>
        </authorList>
    </citation>
    <scope>IDENTIFICATION</scope>
</reference>
<evidence type="ECO:0000313" key="3">
    <source>
        <dbReference type="Proteomes" id="UP000265120"/>
    </source>
</evidence>
<dbReference type="GO" id="GO:0002088">
    <property type="term" value="P:lens development in camera-type eye"/>
    <property type="evidence" value="ECO:0007669"/>
    <property type="project" value="TreeGrafter"/>
</dbReference>
<feature type="compositionally biased region" description="Low complexity" evidence="1">
    <location>
        <begin position="520"/>
        <end position="532"/>
    </location>
</feature>
<dbReference type="Pfam" id="PF15273">
    <property type="entry name" value="NHS"/>
    <property type="match status" value="3"/>
</dbReference>
<keyword evidence="3" id="KW-1185">Reference proteome</keyword>
<dbReference type="AlphaFoldDB" id="A0A3P8VEV5"/>
<feature type="compositionally biased region" description="Polar residues" evidence="1">
    <location>
        <begin position="179"/>
        <end position="192"/>
    </location>
</feature>
<feature type="region of interest" description="Disordered" evidence="1">
    <location>
        <begin position="177"/>
        <end position="203"/>
    </location>
</feature>
<dbReference type="GO" id="GO:0030154">
    <property type="term" value="P:cell differentiation"/>
    <property type="evidence" value="ECO:0007669"/>
    <property type="project" value="TreeGrafter"/>
</dbReference>
<dbReference type="Proteomes" id="UP000265120">
    <property type="component" value="Chromosome 2"/>
</dbReference>
<evidence type="ECO:0000313" key="2">
    <source>
        <dbReference type="Ensembl" id="ENSCSEP00000012779.1"/>
    </source>
</evidence>
<reference evidence="2 3" key="1">
    <citation type="journal article" date="2014" name="Nat. Genet.">
        <title>Whole-genome sequence of a flatfish provides insights into ZW sex chromosome evolution and adaptation to a benthic lifestyle.</title>
        <authorList>
            <person name="Chen S."/>
            <person name="Zhang G."/>
            <person name="Shao C."/>
            <person name="Huang Q."/>
            <person name="Liu G."/>
            <person name="Zhang P."/>
            <person name="Song W."/>
            <person name="An N."/>
            <person name="Chalopin D."/>
            <person name="Volff J.N."/>
            <person name="Hong Y."/>
            <person name="Li Q."/>
            <person name="Sha Z."/>
            <person name="Zhou H."/>
            <person name="Xie M."/>
            <person name="Yu Q."/>
            <person name="Liu Y."/>
            <person name="Xiang H."/>
            <person name="Wang N."/>
            <person name="Wu K."/>
            <person name="Yang C."/>
            <person name="Zhou Q."/>
            <person name="Liao X."/>
            <person name="Yang L."/>
            <person name="Hu Q."/>
            <person name="Zhang J."/>
            <person name="Meng L."/>
            <person name="Jin L."/>
            <person name="Tian Y."/>
            <person name="Lian J."/>
            <person name="Yang J."/>
            <person name="Miao G."/>
            <person name="Liu S."/>
            <person name="Liang Z."/>
            <person name="Yan F."/>
            <person name="Li Y."/>
            <person name="Sun B."/>
            <person name="Zhang H."/>
            <person name="Zhang J."/>
            <person name="Zhu Y."/>
            <person name="Du M."/>
            <person name="Zhao Y."/>
            <person name="Schartl M."/>
            <person name="Tang Q."/>
            <person name="Wang J."/>
        </authorList>
    </citation>
    <scope>NUCLEOTIDE SEQUENCE</scope>
</reference>
<dbReference type="Ensembl" id="ENSCSET00000012935.1">
    <property type="protein sequence ID" value="ENSCSEP00000012779.1"/>
    <property type="gene ID" value="ENSCSEG00000008258.1"/>
</dbReference>
<feature type="region of interest" description="Disordered" evidence="1">
    <location>
        <begin position="986"/>
        <end position="1036"/>
    </location>
</feature>
<proteinExistence type="predicted"/>
<dbReference type="GeneTree" id="ENSGT00950000182963"/>
<sequence length="1036" mass="113598">QITYHHPKKIFQPSSRPTCVDELYRQASFGLWMLHRSSEQIATVPRIPKYPAANSRKHRTSNLTMVSDALSDSDTDGVALGLCSKFPIPNTPSTLDKQTNWTKALPLPTPAERMKSNSQVIISSVIPINVTGLTFDRDATLHCSVINSKPMLQRRRTLRRRKMDTCHLQDFGRLPPTALGSSSTCPSQTSETVPPAASSSLTSSCQSDSELSLISPTHANDDSADLVLDHCPDPRAQRSGSFSSTVTDVLESAGIETAVEQEWSNSHVGHSRSERLSPDKVENILACSSFTSIVTCESSLSDKTPSEKADTVSHCSVDTEGYYTSMHFDCGLRRSASYVYSDCTPSGSDFVLSDVGYSKTLGRSCLFLRKSKIKPYPPKRISSLTTICNLENHPDENEAKHFLPFLSAKEEKPRLVSTSTTGQSEYSFLCRGPSAMRQWLLPDDPFESAVLSFSGQFKDKGIMQTSVSQSGLQFSDSSQPSLNSSEDKTVDEHIRYQMTLVCQCDTAASPSPTDDEFKAISPTTPTTITSPSCGYSSDYPTHTSSFPLSFAPAPLSPPNGKSKPNVPERMSSLSSQSLQWQSIKKKDKTTTSDDGNTIMEYRKGIEMNTQNKQNIPNSCKVFSSTGIPVTLDSVMQRSLTDKCEKEMLTCASASHLHFVSLDELGKALVSPVERFGQTRCEEDELESFEMYSLLSETAADIGEDSLRQTEVTCEESKTLKKQDACSTSAPLLSSDPIEGSAAESKSEWVLMNKNNIEDDSEEDKHESSDGYAMKALEIRNGSHPYCMLTDSPSPESDAVSPLRDLSGTDDPPLSKIHSTEDLFTIIHRSKRKVLGPRDFNKLPATCPAFASGSRAITSNMNGAARSLLPKMSSSSVTLPSLQKVPVPIYRNVKKSSTSKEDFKQLLLKKGSCSNSNYRMSATDILKSPVVHKSQKDVLSESPFLLQQPEEQSISPLQQNSGQIDFLPRANADGYFPRSSPVFFSSGQGRSRILPPANSRHSARSRPYLALMQVISEGETENSDGSPHEENPSQGYS</sequence>